<evidence type="ECO:0000313" key="2">
    <source>
        <dbReference type="EMBL" id="NNH14180.1"/>
    </source>
</evidence>
<dbReference type="EMBL" id="JABEMD010000081">
    <property type="protein sequence ID" value="NNH14180.1"/>
    <property type="molecule type" value="Genomic_DNA"/>
</dbReference>
<evidence type="ECO:0000256" key="1">
    <source>
        <dbReference type="SAM" id="MobiDB-lite"/>
    </source>
</evidence>
<organism evidence="2 3">
    <name type="scientific">Cupriavidus gilardii</name>
    <dbReference type="NCBI Taxonomy" id="82541"/>
    <lineage>
        <taxon>Bacteria</taxon>
        <taxon>Pseudomonadati</taxon>
        <taxon>Pseudomonadota</taxon>
        <taxon>Betaproteobacteria</taxon>
        <taxon>Burkholderiales</taxon>
        <taxon>Burkholderiaceae</taxon>
        <taxon>Cupriavidus</taxon>
    </lineage>
</organism>
<reference evidence="2 3" key="1">
    <citation type="submission" date="2020-05" db="EMBL/GenBank/DDBJ databases">
        <title>MicrobeNet Type strains.</title>
        <authorList>
            <person name="Nicholson A.C."/>
        </authorList>
    </citation>
    <scope>NUCLEOTIDE SEQUENCE [LARGE SCALE GENOMIC DNA]</scope>
    <source>
        <strain evidence="2 3">ATCC 700815</strain>
    </source>
</reference>
<feature type="compositionally biased region" description="Basic and acidic residues" evidence="1">
    <location>
        <begin position="229"/>
        <end position="241"/>
    </location>
</feature>
<sequence length="443" mass="47747">MRHYTVHRLGPKRALTPEGFLLCEDVPVARTGEMLYGPGEVPVEPGPDGLIRISRTPDEVFRPETLASCIGKPVTLDHPEDFVTPANFAALGKGSMLNLRRGAGIEDDLLIADLLITDQAAIDAIQNDGIEEVSLGYEADYEQVSPGRGVQRNIVVNHVALVERGRCGPRCAIGDKEPQDMKTKDSKTKGKRTWLDRLMTAMKAKDEAAIEEAIEEGQTALDEESEEEREAREANEKEGKTGDAALLRTILKRMDAQDAAIAALGKRKAKDSEKEKTDDEGEDDDEGKSKTGDEGDLTEAETAAKLSEEDVDLYTGDAAASIPSRAEILAPGVKLPTLDAKMTTKDRAAALCKCQRKALDLAYQTEAGKKAISPFLGGKTADFSKLPPALVHAAFMGASEMVKAQNNAGASRGAAPTRDFSKVKTVADINAANRKFWADRSAN</sequence>
<proteinExistence type="predicted"/>
<evidence type="ECO:0000313" key="3">
    <source>
        <dbReference type="Proteomes" id="UP000542973"/>
    </source>
</evidence>
<accession>A0A849BE37</accession>
<gene>
    <name evidence="2" type="ORF">HLB16_25360</name>
</gene>
<dbReference type="Pfam" id="PF09979">
    <property type="entry name" value="DUF2213"/>
    <property type="match status" value="1"/>
</dbReference>
<dbReference type="Proteomes" id="UP000542973">
    <property type="component" value="Unassembled WGS sequence"/>
</dbReference>
<name>A0A849BE37_9BURK</name>
<feature type="region of interest" description="Disordered" evidence="1">
    <location>
        <begin position="264"/>
        <end position="299"/>
    </location>
</feature>
<dbReference type="InterPro" id="IPR016913">
    <property type="entry name" value="UCP029215"/>
</dbReference>
<feature type="compositionally biased region" description="Acidic residues" evidence="1">
    <location>
        <begin position="217"/>
        <end position="228"/>
    </location>
</feature>
<dbReference type="AlphaFoldDB" id="A0A849BE37"/>
<feature type="region of interest" description="Disordered" evidence="1">
    <location>
        <begin position="217"/>
        <end position="243"/>
    </location>
</feature>
<comment type="caution">
    <text evidence="2">The sequence shown here is derived from an EMBL/GenBank/DDBJ whole genome shotgun (WGS) entry which is preliminary data.</text>
</comment>
<protein>
    <submittedName>
        <fullName evidence="2">DUF2213 domain-containing protein</fullName>
    </submittedName>
</protein>